<proteinExistence type="predicted"/>
<dbReference type="EMBL" id="GBRH01277823">
    <property type="protein sequence ID" value="JAD20072.1"/>
    <property type="molecule type" value="Transcribed_RNA"/>
</dbReference>
<name>A0A0A9NBE2_ARUDO</name>
<protein>
    <submittedName>
        <fullName evidence="1">Uncharacterized protein</fullName>
    </submittedName>
</protein>
<organism evidence="1">
    <name type="scientific">Arundo donax</name>
    <name type="common">Giant reed</name>
    <name type="synonym">Donax arundinaceus</name>
    <dbReference type="NCBI Taxonomy" id="35708"/>
    <lineage>
        <taxon>Eukaryota</taxon>
        <taxon>Viridiplantae</taxon>
        <taxon>Streptophyta</taxon>
        <taxon>Embryophyta</taxon>
        <taxon>Tracheophyta</taxon>
        <taxon>Spermatophyta</taxon>
        <taxon>Magnoliopsida</taxon>
        <taxon>Liliopsida</taxon>
        <taxon>Poales</taxon>
        <taxon>Poaceae</taxon>
        <taxon>PACMAD clade</taxon>
        <taxon>Arundinoideae</taxon>
        <taxon>Arundineae</taxon>
        <taxon>Arundo</taxon>
    </lineage>
</organism>
<reference evidence="1" key="1">
    <citation type="submission" date="2014-09" db="EMBL/GenBank/DDBJ databases">
        <authorList>
            <person name="Magalhaes I.L.F."/>
            <person name="Oliveira U."/>
            <person name="Santos F.R."/>
            <person name="Vidigal T.H.D.A."/>
            <person name="Brescovit A.D."/>
            <person name="Santos A.J."/>
        </authorList>
    </citation>
    <scope>NUCLEOTIDE SEQUENCE</scope>
    <source>
        <tissue evidence="1">Shoot tissue taken approximately 20 cm above the soil surface</tissue>
    </source>
</reference>
<reference evidence="1" key="2">
    <citation type="journal article" date="2015" name="Data Brief">
        <title>Shoot transcriptome of the giant reed, Arundo donax.</title>
        <authorList>
            <person name="Barrero R.A."/>
            <person name="Guerrero F.D."/>
            <person name="Moolhuijzen P."/>
            <person name="Goolsby J.A."/>
            <person name="Tidwell J."/>
            <person name="Bellgard S.E."/>
            <person name="Bellgard M.I."/>
        </authorList>
    </citation>
    <scope>NUCLEOTIDE SEQUENCE</scope>
    <source>
        <tissue evidence="1">Shoot tissue taken approximately 20 cm above the soil surface</tissue>
    </source>
</reference>
<evidence type="ECO:0000313" key="1">
    <source>
        <dbReference type="EMBL" id="JAD20072.1"/>
    </source>
</evidence>
<accession>A0A0A9NBE2</accession>
<sequence>MALPMGSS</sequence>